<name>A0A5B7HXS5_PORTR</name>
<evidence type="ECO:0000313" key="3">
    <source>
        <dbReference type="Proteomes" id="UP000324222"/>
    </source>
</evidence>
<evidence type="ECO:0000256" key="1">
    <source>
        <dbReference type="SAM" id="MobiDB-lite"/>
    </source>
</evidence>
<protein>
    <submittedName>
        <fullName evidence="2">Uncharacterized protein</fullName>
    </submittedName>
</protein>
<proteinExistence type="predicted"/>
<feature type="region of interest" description="Disordered" evidence="1">
    <location>
        <begin position="59"/>
        <end position="109"/>
    </location>
</feature>
<accession>A0A5B7HXS5</accession>
<dbReference type="Proteomes" id="UP000324222">
    <property type="component" value="Unassembled WGS sequence"/>
</dbReference>
<sequence>MGVREKAVAVVQVVISRLSVSSRHSASRRGVSVAVSIFGPPDYSDRGGVGVAVRRPLNYDITSPHKKGGSGRRRFRIASSTTSTTYSTSSSSSSSLRTATLPTLPLFLPPPPARRLSRFSRRLEL</sequence>
<keyword evidence="3" id="KW-1185">Reference proteome</keyword>
<feature type="compositionally biased region" description="Basic residues" evidence="1">
    <location>
        <begin position="64"/>
        <end position="76"/>
    </location>
</feature>
<reference evidence="2 3" key="1">
    <citation type="submission" date="2019-05" db="EMBL/GenBank/DDBJ databases">
        <title>Another draft genome of Portunus trituberculatus and its Hox gene families provides insights of decapod evolution.</title>
        <authorList>
            <person name="Jeong J.-H."/>
            <person name="Song I."/>
            <person name="Kim S."/>
            <person name="Choi T."/>
            <person name="Kim D."/>
            <person name="Ryu S."/>
            <person name="Kim W."/>
        </authorList>
    </citation>
    <scope>NUCLEOTIDE SEQUENCE [LARGE SCALE GENOMIC DNA]</scope>
    <source>
        <tissue evidence="2">Muscle</tissue>
    </source>
</reference>
<gene>
    <name evidence="2" type="ORF">E2C01_071731</name>
</gene>
<feature type="compositionally biased region" description="Low complexity" evidence="1">
    <location>
        <begin position="79"/>
        <end position="106"/>
    </location>
</feature>
<evidence type="ECO:0000313" key="2">
    <source>
        <dbReference type="EMBL" id="MPC77280.1"/>
    </source>
</evidence>
<dbReference type="EMBL" id="VSRR010045468">
    <property type="protein sequence ID" value="MPC77280.1"/>
    <property type="molecule type" value="Genomic_DNA"/>
</dbReference>
<dbReference type="AlphaFoldDB" id="A0A5B7HXS5"/>
<organism evidence="2 3">
    <name type="scientific">Portunus trituberculatus</name>
    <name type="common">Swimming crab</name>
    <name type="synonym">Neptunus trituberculatus</name>
    <dbReference type="NCBI Taxonomy" id="210409"/>
    <lineage>
        <taxon>Eukaryota</taxon>
        <taxon>Metazoa</taxon>
        <taxon>Ecdysozoa</taxon>
        <taxon>Arthropoda</taxon>
        <taxon>Crustacea</taxon>
        <taxon>Multicrustacea</taxon>
        <taxon>Malacostraca</taxon>
        <taxon>Eumalacostraca</taxon>
        <taxon>Eucarida</taxon>
        <taxon>Decapoda</taxon>
        <taxon>Pleocyemata</taxon>
        <taxon>Brachyura</taxon>
        <taxon>Eubrachyura</taxon>
        <taxon>Portunoidea</taxon>
        <taxon>Portunidae</taxon>
        <taxon>Portuninae</taxon>
        <taxon>Portunus</taxon>
    </lineage>
</organism>
<comment type="caution">
    <text evidence="2">The sequence shown here is derived from an EMBL/GenBank/DDBJ whole genome shotgun (WGS) entry which is preliminary data.</text>
</comment>